<sequence length="70" mass="7868">MTVIVTLPDGGTVDYLRFGDAYVKHPDGSLDIIRSGAKYAYRYAAGEWADVEGDQKRLARRKRRFWGSGS</sequence>
<name>K5B9U3_MYCHD</name>
<dbReference type="OrthoDB" id="4633378at2"/>
<dbReference type="EMBL" id="AMRA01000160">
    <property type="protein sequence ID" value="EKF21090.1"/>
    <property type="molecule type" value="Genomic_DNA"/>
</dbReference>
<organism evidence="1 2">
    <name type="scientific">Mycolicibacterium hassiacum (strain DSM 44199 / CIP 105218 / JCM 12690 / 3849)</name>
    <name type="common">Mycobacterium hassiacum</name>
    <dbReference type="NCBI Taxonomy" id="1122247"/>
    <lineage>
        <taxon>Bacteria</taxon>
        <taxon>Bacillati</taxon>
        <taxon>Actinomycetota</taxon>
        <taxon>Actinomycetes</taxon>
        <taxon>Mycobacteriales</taxon>
        <taxon>Mycobacteriaceae</taxon>
        <taxon>Mycolicibacterium</taxon>
    </lineage>
</organism>
<dbReference type="PATRIC" id="fig|1122247.3.peg.4743"/>
<protein>
    <submittedName>
        <fullName evidence="1">Uncharacterized protein</fullName>
    </submittedName>
</protein>
<dbReference type="Proteomes" id="UP000006265">
    <property type="component" value="Unassembled WGS sequence"/>
</dbReference>
<proteinExistence type="predicted"/>
<gene>
    <name evidence="1" type="ORF">C731_4947</name>
</gene>
<evidence type="ECO:0000313" key="2">
    <source>
        <dbReference type="Proteomes" id="UP000006265"/>
    </source>
</evidence>
<comment type="caution">
    <text evidence="1">The sequence shown here is derived from an EMBL/GenBank/DDBJ whole genome shotgun (WGS) entry which is preliminary data.</text>
</comment>
<keyword evidence="2" id="KW-1185">Reference proteome</keyword>
<reference evidence="1 2" key="1">
    <citation type="journal article" date="2012" name="J. Bacteriol.">
        <title>Genome sequence of Mycobacterium hassiacum DSM 44199, a rare source of heat-stable mycobacterial proteins.</title>
        <authorList>
            <person name="Tiago I."/>
            <person name="Maranha A."/>
            <person name="Mendes V."/>
            <person name="Alarico S."/>
            <person name="Moynihan P.J."/>
            <person name="Clarke A.J."/>
            <person name="Macedo-Ribeiro S."/>
            <person name="Pereira P.J."/>
            <person name="Empadinhas N."/>
        </authorList>
    </citation>
    <scope>NUCLEOTIDE SEQUENCE [LARGE SCALE GENOMIC DNA]</scope>
    <source>
        <strain evidence="2">DSM 44199 / CIP 105218 / JCM 12690 / 3849</strain>
    </source>
</reference>
<dbReference type="STRING" id="1122247.GCA_000379865_03202"/>
<dbReference type="AlphaFoldDB" id="K5B9U3"/>
<accession>K5B9U3</accession>
<evidence type="ECO:0000313" key="1">
    <source>
        <dbReference type="EMBL" id="EKF21090.1"/>
    </source>
</evidence>
<dbReference type="eggNOG" id="ENOG5031TTY">
    <property type="taxonomic scope" value="Bacteria"/>
</dbReference>
<dbReference type="RefSeq" id="WP_005632861.1">
    <property type="nucleotide sequence ID" value="NZ_AMRA01000160.1"/>
</dbReference>